<comment type="subcellular location">
    <subcellularLocation>
        <location evidence="1">Membrane</location>
        <topology evidence="1">Multi-pass membrane protein</topology>
    </subcellularLocation>
</comment>
<evidence type="ECO:0000256" key="3">
    <source>
        <dbReference type="ARBA" id="ARBA00022692"/>
    </source>
</evidence>
<sequence>MRTLFVNILSFSLLYFTVVLLDLLAMYIVDLEMIRFITKPLLIVLLIVFYASNDKESTSGKFVFLIIALGFFLLANVATLFRTEPMIIMSASIFFILGKLFYIFRFANRRDFDIVKFLPFVAFYLLYMFVVLSFILDHLGSYLIPVLLFLFVSLMAMQFAFLRKDEVSEASYQLVLFGIFTMLFGDTIRVLDAFYFHWTYGSLSAMLLYAMSQYLIVMGLVKEKIDLKPLISE</sequence>
<evidence type="ECO:0008006" key="9">
    <source>
        <dbReference type="Google" id="ProtNLM"/>
    </source>
</evidence>
<proteinExistence type="inferred from homology"/>
<accession>A0A5C6ZJJ1</accession>
<evidence type="ECO:0000256" key="1">
    <source>
        <dbReference type="ARBA" id="ARBA00004141"/>
    </source>
</evidence>
<dbReference type="EMBL" id="VORO01000003">
    <property type="protein sequence ID" value="TXD90384.1"/>
    <property type="molecule type" value="Genomic_DNA"/>
</dbReference>
<dbReference type="AlphaFoldDB" id="A0A5C6ZJJ1"/>
<evidence type="ECO:0000256" key="4">
    <source>
        <dbReference type="ARBA" id="ARBA00022989"/>
    </source>
</evidence>
<dbReference type="OrthoDB" id="1424724at2"/>
<feature type="transmembrane region" description="Helical" evidence="6">
    <location>
        <begin position="7"/>
        <end position="27"/>
    </location>
</feature>
<feature type="transmembrane region" description="Helical" evidence="6">
    <location>
        <begin position="174"/>
        <end position="196"/>
    </location>
</feature>
<feature type="transmembrane region" description="Helical" evidence="6">
    <location>
        <begin position="33"/>
        <end position="50"/>
    </location>
</feature>
<keyword evidence="4 6" id="KW-1133">Transmembrane helix</keyword>
<comment type="similarity">
    <text evidence="2">Belongs to the TMEM86 family.</text>
</comment>
<feature type="transmembrane region" description="Helical" evidence="6">
    <location>
        <begin position="202"/>
        <end position="221"/>
    </location>
</feature>
<evidence type="ECO:0000256" key="2">
    <source>
        <dbReference type="ARBA" id="ARBA00007375"/>
    </source>
</evidence>
<dbReference type="Proteomes" id="UP000321578">
    <property type="component" value="Unassembled WGS sequence"/>
</dbReference>
<feature type="transmembrane region" description="Helical" evidence="6">
    <location>
        <begin position="142"/>
        <end position="162"/>
    </location>
</feature>
<dbReference type="RefSeq" id="WP_147085104.1">
    <property type="nucleotide sequence ID" value="NZ_VORM01000002.1"/>
</dbReference>
<name>A0A5C6ZJJ1_9FLAO</name>
<feature type="transmembrane region" description="Helical" evidence="6">
    <location>
        <begin position="117"/>
        <end position="136"/>
    </location>
</feature>
<keyword evidence="5 6" id="KW-0472">Membrane</keyword>
<keyword evidence="8" id="KW-1185">Reference proteome</keyword>
<gene>
    <name evidence="7" type="ORF">ESY86_03180</name>
</gene>
<dbReference type="InterPro" id="IPR012506">
    <property type="entry name" value="TMEM86B-like"/>
</dbReference>
<comment type="caution">
    <text evidence="7">The sequence shown here is derived from an EMBL/GenBank/DDBJ whole genome shotgun (WGS) entry which is preliminary data.</text>
</comment>
<evidence type="ECO:0000313" key="8">
    <source>
        <dbReference type="Proteomes" id="UP000321578"/>
    </source>
</evidence>
<feature type="transmembrane region" description="Helical" evidence="6">
    <location>
        <begin position="87"/>
        <end position="105"/>
    </location>
</feature>
<keyword evidence="3 6" id="KW-0812">Transmembrane</keyword>
<evidence type="ECO:0000313" key="7">
    <source>
        <dbReference type="EMBL" id="TXD90384.1"/>
    </source>
</evidence>
<organism evidence="7 8">
    <name type="scientific">Subsaximicrobium wynnwilliamsii</name>
    <dbReference type="NCBI Taxonomy" id="291179"/>
    <lineage>
        <taxon>Bacteria</taxon>
        <taxon>Pseudomonadati</taxon>
        <taxon>Bacteroidota</taxon>
        <taxon>Flavobacteriia</taxon>
        <taxon>Flavobacteriales</taxon>
        <taxon>Flavobacteriaceae</taxon>
        <taxon>Subsaximicrobium</taxon>
    </lineage>
</organism>
<evidence type="ECO:0000256" key="5">
    <source>
        <dbReference type="ARBA" id="ARBA00023136"/>
    </source>
</evidence>
<evidence type="ECO:0000256" key="6">
    <source>
        <dbReference type="SAM" id="Phobius"/>
    </source>
</evidence>
<dbReference type="GO" id="GO:0016020">
    <property type="term" value="C:membrane"/>
    <property type="evidence" value="ECO:0007669"/>
    <property type="project" value="UniProtKB-SubCell"/>
</dbReference>
<dbReference type="Pfam" id="PF07947">
    <property type="entry name" value="YhhN"/>
    <property type="match status" value="1"/>
</dbReference>
<feature type="transmembrane region" description="Helical" evidence="6">
    <location>
        <begin position="62"/>
        <end position="81"/>
    </location>
</feature>
<protein>
    <recommendedName>
        <fullName evidence="9">Lysoplasmalogenase</fullName>
    </recommendedName>
</protein>
<reference evidence="7 8" key="1">
    <citation type="submission" date="2019-08" db="EMBL/GenBank/DDBJ databases">
        <title>Genomes of Subsaximicrobium wynnwilliamsii strains.</title>
        <authorList>
            <person name="Bowman J.P."/>
        </authorList>
    </citation>
    <scope>NUCLEOTIDE SEQUENCE [LARGE SCALE GENOMIC DNA]</scope>
    <source>
        <strain evidence="7 8">2-80-2</strain>
    </source>
</reference>